<feature type="signal peptide" evidence="1">
    <location>
        <begin position="1"/>
        <end position="22"/>
    </location>
</feature>
<feature type="chain" id="PRO_5012599433" description="Surface antigen" evidence="1">
    <location>
        <begin position="23"/>
        <end position="154"/>
    </location>
</feature>
<evidence type="ECO:0000313" key="3">
    <source>
        <dbReference type="Proteomes" id="UP000192917"/>
    </source>
</evidence>
<gene>
    <name evidence="2" type="ORF">SAMN05428998_106133</name>
</gene>
<evidence type="ECO:0000256" key="1">
    <source>
        <dbReference type="SAM" id="SignalP"/>
    </source>
</evidence>
<accession>A0A1Y6BN17</accession>
<evidence type="ECO:0008006" key="4">
    <source>
        <dbReference type="Google" id="ProtNLM"/>
    </source>
</evidence>
<dbReference type="EMBL" id="FWZX01000006">
    <property type="protein sequence ID" value="SMF18013.1"/>
    <property type="molecule type" value="Genomic_DNA"/>
</dbReference>
<keyword evidence="1" id="KW-0732">Signal</keyword>
<dbReference type="AlphaFoldDB" id="A0A1Y6BN17"/>
<proteinExistence type="predicted"/>
<organism evidence="2 3">
    <name type="scientific">Tistlia consotensis USBA 355</name>
    <dbReference type="NCBI Taxonomy" id="560819"/>
    <lineage>
        <taxon>Bacteria</taxon>
        <taxon>Pseudomonadati</taxon>
        <taxon>Pseudomonadota</taxon>
        <taxon>Alphaproteobacteria</taxon>
        <taxon>Rhodospirillales</taxon>
        <taxon>Rhodovibrionaceae</taxon>
        <taxon>Tistlia</taxon>
    </lineage>
</organism>
<sequence>MPRTLSLAAVAALLAVGLTTLAAPDARADSWRYRHYGWHDGWHHHDGVRFGTTIIYGAPLYPAPPPRVIYVQPAPLVVESPGYANPGYAVPQYDEPRYGEPQYGEPSGGSSYLRADSGRYCREVNKVVTIGGHRQNAWGKACLQPDGSWEFVGD</sequence>
<dbReference type="RefSeq" id="WP_085122617.1">
    <property type="nucleotide sequence ID" value="NZ_FWZX01000006.1"/>
</dbReference>
<name>A0A1Y6BN17_9PROT</name>
<dbReference type="Proteomes" id="UP000192917">
    <property type="component" value="Unassembled WGS sequence"/>
</dbReference>
<evidence type="ECO:0000313" key="2">
    <source>
        <dbReference type="EMBL" id="SMF18013.1"/>
    </source>
</evidence>
<dbReference type="STRING" id="560819.SAMN05428998_106133"/>
<protein>
    <recommendedName>
        <fullName evidence="4">Surface antigen</fullName>
    </recommendedName>
</protein>
<keyword evidence="3" id="KW-1185">Reference proteome</keyword>
<reference evidence="2 3" key="1">
    <citation type="submission" date="2017-04" db="EMBL/GenBank/DDBJ databases">
        <authorList>
            <person name="Afonso C.L."/>
            <person name="Miller P.J."/>
            <person name="Scott M.A."/>
            <person name="Spackman E."/>
            <person name="Goraichik I."/>
            <person name="Dimitrov K.M."/>
            <person name="Suarez D.L."/>
            <person name="Swayne D.E."/>
        </authorList>
    </citation>
    <scope>NUCLEOTIDE SEQUENCE [LARGE SCALE GENOMIC DNA]</scope>
    <source>
        <strain evidence="2 3">USBA 355</strain>
    </source>
</reference>